<gene>
    <name evidence="1" type="ORF">CTRU02_208475</name>
</gene>
<sequence length="291" mass="34125">MPDQRGFEELCDVKDLPRELYAWSLSGKGVKDFRDGTAVWWLQILQDVYYNADPKTHGRNSWGYTVLRTVYTNESDKLFPIAVERLKRWVVSYYVHSTRFPSWGARGIAQQKTDGSVNDELGRRFRLEVLEDKDRLNFPSLENASHDDVSKLCKHFRQWTVSVGADPNADERNPRLHDFLAMDENSVRFLAALTDETPPLRVITNFLEKREWLRDSDSAYLWLLDSRAVEDWDGEDGSFRGWMKMEAGYIGYAWFQRARRMDREKHILTNRWAVTTHLVPEGSGDYWFEAV</sequence>
<evidence type="ECO:0000313" key="1">
    <source>
        <dbReference type="EMBL" id="KAL0936260.1"/>
    </source>
</evidence>
<protein>
    <submittedName>
        <fullName evidence="1">Uncharacterized protein</fullName>
    </submittedName>
</protein>
<comment type="caution">
    <text evidence="1">The sequence shown here is derived from an EMBL/GenBank/DDBJ whole genome shotgun (WGS) entry which is preliminary data.</text>
</comment>
<proteinExistence type="predicted"/>
<name>A0ACC3YWG3_COLTU</name>
<organism evidence="1 2">
    <name type="scientific">Colletotrichum truncatum</name>
    <name type="common">Anthracnose fungus</name>
    <name type="synonym">Colletotrichum capsici</name>
    <dbReference type="NCBI Taxonomy" id="5467"/>
    <lineage>
        <taxon>Eukaryota</taxon>
        <taxon>Fungi</taxon>
        <taxon>Dikarya</taxon>
        <taxon>Ascomycota</taxon>
        <taxon>Pezizomycotina</taxon>
        <taxon>Sordariomycetes</taxon>
        <taxon>Hypocreomycetidae</taxon>
        <taxon>Glomerellales</taxon>
        <taxon>Glomerellaceae</taxon>
        <taxon>Colletotrichum</taxon>
        <taxon>Colletotrichum truncatum species complex</taxon>
    </lineage>
</organism>
<accession>A0ACC3YWG3</accession>
<evidence type="ECO:0000313" key="2">
    <source>
        <dbReference type="Proteomes" id="UP000805649"/>
    </source>
</evidence>
<dbReference type="Proteomes" id="UP000805649">
    <property type="component" value="Unassembled WGS sequence"/>
</dbReference>
<keyword evidence="2" id="KW-1185">Reference proteome</keyword>
<dbReference type="EMBL" id="VUJX02000005">
    <property type="protein sequence ID" value="KAL0936260.1"/>
    <property type="molecule type" value="Genomic_DNA"/>
</dbReference>
<reference evidence="1 2" key="1">
    <citation type="journal article" date="2020" name="Phytopathology">
        <title>Genome Sequence Resources of Colletotrichum truncatum, C. plurivorum, C. musicola, and C. sojae: Four Species Pathogenic to Soybean (Glycine max).</title>
        <authorList>
            <person name="Rogerio F."/>
            <person name="Boufleur T.R."/>
            <person name="Ciampi-Guillardi M."/>
            <person name="Sukno S.A."/>
            <person name="Thon M.R."/>
            <person name="Massola Junior N.S."/>
            <person name="Baroncelli R."/>
        </authorList>
    </citation>
    <scope>NUCLEOTIDE SEQUENCE [LARGE SCALE GENOMIC DNA]</scope>
    <source>
        <strain evidence="1 2">CMES1059</strain>
    </source>
</reference>